<evidence type="ECO:0000313" key="3">
    <source>
        <dbReference type="EMBL" id="GHE16828.1"/>
    </source>
</evidence>
<protein>
    <submittedName>
        <fullName evidence="3">Protein-tyrosine-phosphatase</fullName>
    </submittedName>
</protein>
<dbReference type="InterPro" id="IPR026893">
    <property type="entry name" value="Tyr/Ser_Pase_IphP-type"/>
</dbReference>
<organism evidence="3 4">
    <name type="scientific">Nocardioides flavus</name>
    <name type="common">ex Wang et al. 2016</name>
    <dbReference type="NCBI Taxonomy" id="2058780"/>
    <lineage>
        <taxon>Bacteria</taxon>
        <taxon>Bacillati</taxon>
        <taxon>Actinomycetota</taxon>
        <taxon>Actinomycetes</taxon>
        <taxon>Propionibacteriales</taxon>
        <taxon>Nocardioidaceae</taxon>
        <taxon>Nocardioides</taxon>
    </lineage>
</organism>
<name>A0ABQ3HGS3_9ACTN</name>
<evidence type="ECO:0000313" key="4">
    <source>
        <dbReference type="Proteomes" id="UP000597341"/>
    </source>
</evidence>
<reference evidence="4" key="1">
    <citation type="journal article" date="2019" name="Int. J. Syst. Evol. Microbiol.">
        <title>The Global Catalogue of Microorganisms (GCM) 10K type strain sequencing project: providing services to taxonomists for standard genome sequencing and annotation.</title>
        <authorList>
            <consortium name="The Broad Institute Genomics Platform"/>
            <consortium name="The Broad Institute Genome Sequencing Center for Infectious Disease"/>
            <person name="Wu L."/>
            <person name="Ma J."/>
        </authorList>
    </citation>
    <scope>NUCLEOTIDE SEQUENCE [LARGE SCALE GENOMIC DNA]</scope>
    <source>
        <strain evidence="4">CGMCC 1.12791</strain>
    </source>
</reference>
<sequence length="253" mass="26953">MSDNTAGPRWDGARNLGDLGGLPLTSGGTTRTGRVYRSAAPEWVTDRGWADAKADGLTAVIDLRNEMERGRTDVHPTVAAGVMDGIDVIHAPTEDPEDEQFLDECGPWLDHPRSWAANLRIYPDKVARVFTALAGTGGPVLIHCAGGRDRTGMIGSALLALAGATHDAIVANYESGFRGAAQHRGHGLAFDTASGTWVTSADEPWDEDELDAALADRRPALTAWLASFDAEAYLRRAGVAPDSLQRLKALLEA</sequence>
<dbReference type="InterPro" id="IPR016130">
    <property type="entry name" value="Tyr_Pase_AS"/>
</dbReference>
<gene>
    <name evidence="3" type="ORF">GCM10011376_14380</name>
</gene>
<feature type="domain" description="Tyrosine specific protein phosphatases" evidence="2">
    <location>
        <begin position="120"/>
        <end position="154"/>
    </location>
</feature>
<dbReference type="SUPFAM" id="SSF52799">
    <property type="entry name" value="(Phosphotyrosine protein) phosphatases II"/>
    <property type="match status" value="1"/>
</dbReference>
<comment type="caution">
    <text evidence="3">The sequence shown here is derived from an EMBL/GenBank/DDBJ whole genome shotgun (WGS) entry which is preliminary data.</text>
</comment>
<dbReference type="EMBL" id="BNAD01000003">
    <property type="protein sequence ID" value="GHE16828.1"/>
    <property type="molecule type" value="Genomic_DNA"/>
</dbReference>
<accession>A0ABQ3HGS3</accession>
<dbReference type="Gene3D" id="3.90.190.10">
    <property type="entry name" value="Protein tyrosine phosphatase superfamily"/>
    <property type="match status" value="1"/>
</dbReference>
<dbReference type="InterPro" id="IPR000387">
    <property type="entry name" value="Tyr_Pase_dom"/>
</dbReference>
<feature type="region of interest" description="Disordered" evidence="1">
    <location>
        <begin position="1"/>
        <end position="33"/>
    </location>
</feature>
<dbReference type="PROSITE" id="PS00383">
    <property type="entry name" value="TYR_PHOSPHATASE_1"/>
    <property type="match status" value="1"/>
</dbReference>
<evidence type="ECO:0000256" key="1">
    <source>
        <dbReference type="SAM" id="MobiDB-lite"/>
    </source>
</evidence>
<dbReference type="InterPro" id="IPR029021">
    <property type="entry name" value="Prot-tyrosine_phosphatase-like"/>
</dbReference>
<dbReference type="Pfam" id="PF13350">
    <property type="entry name" value="Y_phosphatase3"/>
    <property type="match status" value="1"/>
</dbReference>
<dbReference type="Proteomes" id="UP000597341">
    <property type="component" value="Unassembled WGS sequence"/>
</dbReference>
<proteinExistence type="predicted"/>
<keyword evidence="4" id="KW-1185">Reference proteome</keyword>
<evidence type="ECO:0000259" key="2">
    <source>
        <dbReference type="PROSITE" id="PS50056"/>
    </source>
</evidence>
<dbReference type="RefSeq" id="WP_191278729.1">
    <property type="nucleotide sequence ID" value="NZ_BNAD01000003.1"/>
</dbReference>
<feature type="compositionally biased region" description="Low complexity" evidence="1">
    <location>
        <begin position="21"/>
        <end position="33"/>
    </location>
</feature>
<dbReference type="PROSITE" id="PS50056">
    <property type="entry name" value="TYR_PHOSPHATASE_2"/>
    <property type="match status" value="1"/>
</dbReference>